<comment type="subunit">
    <text evidence="7">Interacts with pre-ribosome complex.</text>
</comment>
<reference evidence="10" key="1">
    <citation type="submission" date="2016-02" db="EMBL/GenBank/DDBJ databases">
        <title>Comparative genomics of biotechnologically important yeasts.</title>
        <authorList>
            <consortium name="DOE Joint Genome Institute"/>
            <person name="Riley R."/>
            <person name="Haridas S."/>
            <person name="Wolfe K.H."/>
            <person name="Lopes M.R."/>
            <person name="Hittinger C.T."/>
            <person name="Goker M."/>
            <person name="Salamov A."/>
            <person name="Wisecaver J."/>
            <person name="Long T.M."/>
            <person name="Aerts A.L."/>
            <person name="Barry K."/>
            <person name="Choi C."/>
            <person name="Clum A."/>
            <person name="Coughlan A.Y."/>
            <person name="Deshpande S."/>
            <person name="Douglass A.P."/>
            <person name="Hanson S.J."/>
            <person name="Klenk H.-P."/>
            <person name="Labutti K."/>
            <person name="Lapidus A."/>
            <person name="Lindquist E."/>
            <person name="Lipzen A."/>
            <person name="Meier-Kolthoff J.P."/>
            <person name="Ohm R.A."/>
            <person name="Otillar R.P."/>
            <person name="Pangilinan J."/>
            <person name="Peng Y."/>
            <person name="Rokas A."/>
            <person name="Rosa C.A."/>
            <person name="Scheuner C."/>
            <person name="Sibirny A.A."/>
            <person name="Slot J.C."/>
            <person name="Stielow J.B."/>
            <person name="Sun H."/>
            <person name="Kurtzman C.P."/>
            <person name="Blackwell M."/>
            <person name="Jeffries T.W."/>
            <person name="Grigoriev I.V."/>
        </authorList>
    </citation>
    <scope>NUCLEOTIDE SEQUENCE [LARGE SCALE GENOMIC DNA]</scope>
    <source>
        <strain evidence="10">NRRL Y-17796</strain>
    </source>
</reference>
<dbReference type="GO" id="GO:0030687">
    <property type="term" value="C:preribosome, large subunit precursor"/>
    <property type="evidence" value="ECO:0007669"/>
    <property type="project" value="EnsemblFungi"/>
</dbReference>
<dbReference type="Pfam" id="PF17833">
    <property type="entry name" value="pre-PUA_NIP7"/>
    <property type="match status" value="1"/>
</dbReference>
<dbReference type="CDD" id="cd21151">
    <property type="entry name" value="PUA_Nip7-like"/>
    <property type="match status" value="1"/>
</dbReference>
<dbReference type="InterPro" id="IPR055359">
    <property type="entry name" value="Nip7_N_euk"/>
</dbReference>
<dbReference type="SMART" id="SM00359">
    <property type="entry name" value="PUA"/>
    <property type="match status" value="1"/>
</dbReference>
<name>A0A1E4TI88_9ASCO</name>
<dbReference type="InterPro" id="IPR036974">
    <property type="entry name" value="PUA_sf"/>
</dbReference>
<gene>
    <name evidence="9" type="ORF">CANCADRAFT_29878</name>
</gene>
<evidence type="ECO:0000313" key="10">
    <source>
        <dbReference type="Proteomes" id="UP000095023"/>
    </source>
</evidence>
<dbReference type="GO" id="GO:0005737">
    <property type="term" value="C:cytoplasm"/>
    <property type="evidence" value="ECO:0007669"/>
    <property type="project" value="EnsemblFungi"/>
</dbReference>
<dbReference type="EMBL" id="KV453841">
    <property type="protein sequence ID" value="ODV91449.1"/>
    <property type="molecule type" value="Genomic_DNA"/>
</dbReference>
<dbReference type="FunFam" id="2.30.130.10:FF:000002">
    <property type="entry name" value="60S ribosome subunit biogenesis protein NIP7 homolog"/>
    <property type="match status" value="1"/>
</dbReference>
<dbReference type="AlphaFoldDB" id="A0A1E4TI88"/>
<keyword evidence="10" id="KW-1185">Reference proteome</keyword>
<protein>
    <recommendedName>
        <fullName evidence="7">60S ribosome subunit biogenesis protein NIP7</fullName>
    </recommendedName>
</protein>
<dbReference type="Gene3D" id="3.10.450.220">
    <property type="match status" value="1"/>
</dbReference>
<dbReference type="Pfam" id="PF03657">
    <property type="entry name" value="UPF0113"/>
    <property type="match status" value="1"/>
</dbReference>
<dbReference type="CDD" id="cd21146">
    <property type="entry name" value="Nip7_N_euk"/>
    <property type="match status" value="1"/>
</dbReference>
<proteinExistence type="inferred from homology"/>
<comment type="subcellular location">
    <subcellularLocation>
        <location evidence="1">Nucleus</location>
        <location evidence="1">Nucleolus</location>
    </subcellularLocation>
</comment>
<keyword evidence="4 7" id="KW-0694">RNA-binding</keyword>
<organism evidence="9 10">
    <name type="scientific">Tortispora caseinolytica NRRL Y-17796</name>
    <dbReference type="NCBI Taxonomy" id="767744"/>
    <lineage>
        <taxon>Eukaryota</taxon>
        <taxon>Fungi</taxon>
        <taxon>Dikarya</taxon>
        <taxon>Ascomycota</taxon>
        <taxon>Saccharomycotina</taxon>
        <taxon>Trigonopsidomycetes</taxon>
        <taxon>Trigonopsidales</taxon>
        <taxon>Trigonopsidaceae</taxon>
        <taxon>Tortispora</taxon>
    </lineage>
</organism>
<evidence type="ECO:0000256" key="7">
    <source>
        <dbReference type="PIRNR" id="PIRNR017190"/>
    </source>
</evidence>
<comment type="function">
    <text evidence="6 7">Required for proper 27S pre-rRNA processing and 60S ribosome subunit assembly.</text>
</comment>
<dbReference type="OrthoDB" id="27490at2759"/>
<evidence type="ECO:0000259" key="8">
    <source>
        <dbReference type="SMART" id="SM00359"/>
    </source>
</evidence>
<keyword evidence="3 7" id="KW-0690">Ribosome biogenesis</keyword>
<evidence type="ECO:0000256" key="5">
    <source>
        <dbReference type="ARBA" id="ARBA00023242"/>
    </source>
</evidence>
<dbReference type="Gene3D" id="2.30.130.10">
    <property type="entry name" value="PUA domain"/>
    <property type="match status" value="1"/>
</dbReference>
<evidence type="ECO:0000256" key="2">
    <source>
        <dbReference type="ARBA" id="ARBA00009895"/>
    </source>
</evidence>
<dbReference type="FunFam" id="3.10.450.220:FF:000001">
    <property type="entry name" value="60S ribosome subunit biogenesis protein NIP7 homolog"/>
    <property type="match status" value="1"/>
</dbReference>
<evidence type="ECO:0000256" key="1">
    <source>
        <dbReference type="ARBA" id="ARBA00004604"/>
    </source>
</evidence>
<dbReference type="InterPro" id="IPR015947">
    <property type="entry name" value="PUA-like_sf"/>
</dbReference>
<evidence type="ECO:0000256" key="6">
    <source>
        <dbReference type="ARBA" id="ARBA00054591"/>
    </source>
</evidence>
<evidence type="ECO:0000313" key="9">
    <source>
        <dbReference type="EMBL" id="ODV91449.1"/>
    </source>
</evidence>
<dbReference type="GO" id="GO:1902626">
    <property type="term" value="P:assembly of large subunit precursor of preribosome"/>
    <property type="evidence" value="ECO:0007669"/>
    <property type="project" value="EnsemblFungi"/>
</dbReference>
<feature type="domain" description="PUA" evidence="8">
    <location>
        <begin position="95"/>
        <end position="170"/>
    </location>
</feature>
<dbReference type="InterPro" id="IPR040598">
    <property type="entry name" value="NIP7_N"/>
</dbReference>
<dbReference type="SUPFAM" id="SSF88802">
    <property type="entry name" value="Pre-PUA domain"/>
    <property type="match status" value="1"/>
</dbReference>
<dbReference type="Proteomes" id="UP000095023">
    <property type="component" value="Unassembled WGS sequence"/>
</dbReference>
<dbReference type="GO" id="GO:0003723">
    <property type="term" value="F:RNA binding"/>
    <property type="evidence" value="ECO:0007669"/>
    <property type="project" value="UniProtKB-KW"/>
</dbReference>
<evidence type="ECO:0000256" key="3">
    <source>
        <dbReference type="ARBA" id="ARBA00022517"/>
    </source>
</evidence>
<dbReference type="InterPro" id="IPR005155">
    <property type="entry name" value="UPF0113_PUA"/>
</dbReference>
<comment type="similarity">
    <text evidence="2 7">Belongs to the NIP7 family.</text>
</comment>
<keyword evidence="5 7" id="KW-0539">Nucleus</keyword>
<dbReference type="SUPFAM" id="SSF88697">
    <property type="entry name" value="PUA domain-like"/>
    <property type="match status" value="1"/>
</dbReference>
<dbReference type="GO" id="GO:0000463">
    <property type="term" value="P:maturation of LSU-rRNA from tricistronic rRNA transcript (SSU-rRNA, 5.8S rRNA, LSU-rRNA)"/>
    <property type="evidence" value="ECO:0007669"/>
    <property type="project" value="EnsemblFungi"/>
</dbReference>
<dbReference type="PIRSF" id="PIRSF017190">
    <property type="entry name" value="Rbsml_synth_fac_NIP7"/>
    <property type="match status" value="1"/>
</dbReference>
<dbReference type="GO" id="GO:0005730">
    <property type="term" value="C:nucleolus"/>
    <property type="evidence" value="ECO:0007669"/>
    <property type="project" value="UniProtKB-SubCell"/>
</dbReference>
<accession>A0A1E4TI88</accession>
<evidence type="ECO:0000256" key="4">
    <source>
        <dbReference type="ARBA" id="ARBA00022884"/>
    </source>
</evidence>
<dbReference type="PROSITE" id="PS50890">
    <property type="entry name" value="PUA"/>
    <property type="match status" value="1"/>
</dbReference>
<dbReference type="InterPro" id="IPR016686">
    <property type="entry name" value="Ribosomal_synth_fac_NIP7"/>
</dbReference>
<dbReference type="InterPro" id="IPR002478">
    <property type="entry name" value="PUA"/>
</dbReference>
<sequence length="182" mass="20542">MRSLTEEEAKTVFEKLAVYVGRNISLIVDDAEDPHSFVVQKNRVFYARRRLEKLSTNFARKNLMSVGTCIGKFTNHGKFILHITALDLISKYAKYKLWVKPNGEMPFLYGNNIVKAHIGKMSDDIPEHTGVVIYSMNDTPLGFGLTARATAEVRALDPTTLVALRQADIGEYLRSEETLFVT</sequence>